<name>A0A0G1PM48_9BACT</name>
<dbReference type="EMBL" id="LCMI01000001">
    <property type="protein sequence ID" value="KKU33816.1"/>
    <property type="molecule type" value="Genomic_DNA"/>
</dbReference>
<dbReference type="NCBIfam" id="TIGR01179">
    <property type="entry name" value="galE"/>
    <property type="match status" value="1"/>
</dbReference>
<sequence>MMKHLVIGGAGYIGGVCVEKLIERGDAVVVLDHLGTGHRENVHPNAIFIQGEKGDSKLLDKIFSEHKIDTVLDFAGLIQVGESVKKPSKYFQNNFCQGVSLLDSMRRNGVDKIIFSSTAAVFGNPKTVPITEEADKSPINPYGESKYFFELAIKRYAEAYDLKYTIFRYFNACGATIMSKEQHINESHLIPLIFQAVKGERANIAVFGTDYETTDGTCIRDYVHIEDLISAHLAAIKYMEKSFRNEFNLGNGSGYSVKEVINAVEKITGKKVPVVFADRREGDPARLIASSEKAKKELGWSPKYPKIEQIIESAWSAELR</sequence>
<evidence type="ECO:0000256" key="5">
    <source>
        <dbReference type="ARBA" id="ARBA00013189"/>
    </source>
</evidence>
<evidence type="ECO:0000256" key="10">
    <source>
        <dbReference type="RuleBase" id="RU366046"/>
    </source>
</evidence>
<dbReference type="CDD" id="cd05247">
    <property type="entry name" value="UDP_G4E_1_SDR_e"/>
    <property type="match status" value="1"/>
</dbReference>
<proteinExistence type="inferred from homology"/>
<keyword evidence="9 10" id="KW-0119">Carbohydrate metabolism</keyword>
<evidence type="ECO:0000256" key="1">
    <source>
        <dbReference type="ARBA" id="ARBA00000083"/>
    </source>
</evidence>
<comment type="caution">
    <text evidence="12">The sequence shown here is derived from an EMBL/GenBank/DDBJ whole genome shotgun (WGS) entry which is preliminary data.</text>
</comment>
<evidence type="ECO:0000256" key="7">
    <source>
        <dbReference type="ARBA" id="ARBA00023027"/>
    </source>
</evidence>
<evidence type="ECO:0000256" key="8">
    <source>
        <dbReference type="ARBA" id="ARBA00023235"/>
    </source>
</evidence>
<dbReference type="Gene3D" id="3.90.25.10">
    <property type="entry name" value="UDP-galactose 4-epimerase, domain 1"/>
    <property type="match status" value="1"/>
</dbReference>
<comment type="pathway">
    <text evidence="3 10">Carbohydrate metabolism; galactose metabolism.</text>
</comment>
<reference evidence="12 13" key="1">
    <citation type="journal article" date="2015" name="Nature">
        <title>rRNA introns, odd ribosomes, and small enigmatic genomes across a large radiation of phyla.</title>
        <authorList>
            <person name="Brown C.T."/>
            <person name="Hug L.A."/>
            <person name="Thomas B.C."/>
            <person name="Sharon I."/>
            <person name="Castelle C.J."/>
            <person name="Singh A."/>
            <person name="Wilkins M.J."/>
            <person name="Williams K.H."/>
            <person name="Banfield J.F."/>
        </authorList>
    </citation>
    <scope>NUCLEOTIDE SEQUENCE [LARGE SCALE GENOMIC DNA]</scope>
</reference>
<evidence type="ECO:0000313" key="13">
    <source>
        <dbReference type="Proteomes" id="UP000034794"/>
    </source>
</evidence>
<dbReference type="InterPro" id="IPR005886">
    <property type="entry name" value="UDP_G4E"/>
</dbReference>
<dbReference type="GO" id="GO:0003978">
    <property type="term" value="F:UDP-glucose 4-epimerase activity"/>
    <property type="evidence" value="ECO:0007669"/>
    <property type="project" value="UniProtKB-UniRule"/>
</dbReference>
<comment type="similarity">
    <text evidence="4 10">Belongs to the NAD(P)-dependent epimerase/dehydratase family.</text>
</comment>
<gene>
    <name evidence="12" type="ORF">UX47_C0001G0099</name>
</gene>
<dbReference type="UniPathway" id="UPA00214"/>
<evidence type="ECO:0000256" key="3">
    <source>
        <dbReference type="ARBA" id="ARBA00004947"/>
    </source>
</evidence>
<evidence type="ECO:0000313" key="12">
    <source>
        <dbReference type="EMBL" id="KKU33816.1"/>
    </source>
</evidence>
<dbReference type="PATRIC" id="fig|1618381.3.peg.102"/>
<dbReference type="Pfam" id="PF01370">
    <property type="entry name" value="Epimerase"/>
    <property type="match status" value="1"/>
</dbReference>
<dbReference type="SUPFAM" id="SSF51735">
    <property type="entry name" value="NAD(P)-binding Rossmann-fold domains"/>
    <property type="match status" value="1"/>
</dbReference>
<evidence type="ECO:0000259" key="11">
    <source>
        <dbReference type="Pfam" id="PF01370"/>
    </source>
</evidence>
<feature type="domain" description="NAD-dependent epimerase/dehydratase" evidence="11">
    <location>
        <begin position="5"/>
        <end position="250"/>
    </location>
</feature>
<accession>A0A0G1PM48</accession>
<dbReference type="PANTHER" id="PTHR43725">
    <property type="entry name" value="UDP-GLUCOSE 4-EPIMERASE"/>
    <property type="match status" value="1"/>
</dbReference>
<comment type="subunit">
    <text evidence="10">Homodimer.</text>
</comment>
<evidence type="ECO:0000256" key="2">
    <source>
        <dbReference type="ARBA" id="ARBA00001911"/>
    </source>
</evidence>
<dbReference type="GO" id="GO:0006012">
    <property type="term" value="P:galactose metabolic process"/>
    <property type="evidence" value="ECO:0007669"/>
    <property type="project" value="UniProtKB-UniPathway"/>
</dbReference>
<dbReference type="EC" id="5.1.3.2" evidence="5 10"/>
<comment type="cofactor">
    <cofactor evidence="2 10">
        <name>NAD(+)</name>
        <dbReference type="ChEBI" id="CHEBI:57540"/>
    </cofactor>
</comment>
<evidence type="ECO:0000256" key="4">
    <source>
        <dbReference type="ARBA" id="ARBA00007637"/>
    </source>
</evidence>
<dbReference type="PANTHER" id="PTHR43725:SF53">
    <property type="entry name" value="UDP-ARABINOSE 4-EPIMERASE 1"/>
    <property type="match status" value="1"/>
</dbReference>
<evidence type="ECO:0000256" key="6">
    <source>
        <dbReference type="ARBA" id="ARBA00018569"/>
    </source>
</evidence>
<evidence type="ECO:0000256" key="9">
    <source>
        <dbReference type="ARBA" id="ARBA00023277"/>
    </source>
</evidence>
<dbReference type="AlphaFoldDB" id="A0A0G1PM48"/>
<comment type="catalytic activity">
    <reaction evidence="1 10">
        <text>UDP-alpha-D-glucose = UDP-alpha-D-galactose</text>
        <dbReference type="Rhea" id="RHEA:22168"/>
        <dbReference type="ChEBI" id="CHEBI:58885"/>
        <dbReference type="ChEBI" id="CHEBI:66914"/>
        <dbReference type="EC" id="5.1.3.2"/>
    </reaction>
</comment>
<keyword evidence="7 10" id="KW-0520">NAD</keyword>
<dbReference type="InterPro" id="IPR001509">
    <property type="entry name" value="Epimerase_deHydtase"/>
</dbReference>
<organism evidence="12 13">
    <name type="scientific">Candidatus Collierbacteria bacterium GW2011_GWA2_46_26</name>
    <dbReference type="NCBI Taxonomy" id="1618381"/>
    <lineage>
        <taxon>Bacteria</taxon>
        <taxon>Candidatus Collieribacteriota</taxon>
    </lineage>
</organism>
<dbReference type="Proteomes" id="UP000034794">
    <property type="component" value="Unassembled WGS sequence"/>
</dbReference>
<dbReference type="Gene3D" id="3.40.50.720">
    <property type="entry name" value="NAD(P)-binding Rossmann-like Domain"/>
    <property type="match status" value="1"/>
</dbReference>
<dbReference type="InterPro" id="IPR036291">
    <property type="entry name" value="NAD(P)-bd_dom_sf"/>
</dbReference>
<protein>
    <recommendedName>
        <fullName evidence="6 10">UDP-glucose 4-epimerase</fullName>
        <ecNumber evidence="5 10">5.1.3.2</ecNumber>
    </recommendedName>
</protein>
<keyword evidence="8 10" id="KW-0413">Isomerase</keyword>